<dbReference type="Pfam" id="PF00265">
    <property type="entry name" value="TK"/>
    <property type="match status" value="1"/>
</dbReference>
<feature type="binding site" evidence="10">
    <location>
        <position position="173"/>
    </location>
    <ligand>
        <name>substrate</name>
    </ligand>
</feature>
<keyword evidence="3 8" id="KW-0237">DNA synthesis</keyword>
<dbReference type="GO" id="GO:0005829">
    <property type="term" value="C:cytosol"/>
    <property type="evidence" value="ECO:0007669"/>
    <property type="project" value="TreeGrafter"/>
</dbReference>
<evidence type="ECO:0000256" key="2">
    <source>
        <dbReference type="ARBA" id="ARBA00012118"/>
    </source>
</evidence>
<comment type="similarity">
    <text evidence="1 8 12">Belongs to the thymidine kinase family.</text>
</comment>
<dbReference type="EC" id="2.7.1.21" evidence="2 8"/>
<dbReference type="HAMAP" id="MF_00124">
    <property type="entry name" value="Thymidine_kinase"/>
    <property type="match status" value="1"/>
</dbReference>
<dbReference type="GO" id="GO:0005524">
    <property type="term" value="F:ATP binding"/>
    <property type="evidence" value="ECO:0007669"/>
    <property type="project" value="UniProtKB-UniRule"/>
</dbReference>
<dbReference type="AlphaFoldDB" id="A0A6M4H1X4"/>
<dbReference type="KEGG" id="upl:DSM104440_00305"/>
<dbReference type="PIRSF" id="PIRSF035805">
    <property type="entry name" value="TK_cell"/>
    <property type="match status" value="1"/>
</dbReference>
<dbReference type="RefSeq" id="WP_171160166.1">
    <property type="nucleotide sequence ID" value="NZ_CP053073.1"/>
</dbReference>
<comment type="subunit">
    <text evidence="8">Homotetramer.</text>
</comment>
<evidence type="ECO:0000256" key="7">
    <source>
        <dbReference type="ARBA" id="ARBA00022840"/>
    </source>
</evidence>
<organism evidence="13 14">
    <name type="scientific">Usitatibacter palustris</name>
    <dbReference type="NCBI Taxonomy" id="2732487"/>
    <lineage>
        <taxon>Bacteria</taxon>
        <taxon>Pseudomonadati</taxon>
        <taxon>Pseudomonadota</taxon>
        <taxon>Betaproteobacteria</taxon>
        <taxon>Nitrosomonadales</taxon>
        <taxon>Usitatibacteraceae</taxon>
        <taxon>Usitatibacter</taxon>
    </lineage>
</organism>
<reference evidence="13 14" key="1">
    <citation type="submission" date="2020-04" db="EMBL/GenBank/DDBJ databases">
        <title>Usitatibacter rugosus gen. nov., sp. nov. and Usitatibacter palustris sp. nov., novel members of Usitatibacteraceae fam. nov. within the order Nitrosomonadales isolated from soil.</title>
        <authorList>
            <person name="Huber K.J."/>
            <person name="Neumann-Schaal M."/>
            <person name="Geppert A."/>
            <person name="Luckner M."/>
            <person name="Wanner G."/>
            <person name="Overmann J."/>
        </authorList>
    </citation>
    <scope>NUCLEOTIDE SEQUENCE [LARGE SCALE GENOMIC DNA]</scope>
    <source>
        <strain evidence="13 14">Swamp67</strain>
    </source>
</reference>
<comment type="caution">
    <text evidence="8">Lacks conserved residue(s) required for the propagation of feature annotation.</text>
</comment>
<dbReference type="GO" id="GO:0071897">
    <property type="term" value="P:DNA biosynthetic process"/>
    <property type="evidence" value="ECO:0007669"/>
    <property type="project" value="UniProtKB-KW"/>
</dbReference>
<gene>
    <name evidence="8 13" type="primary">tdk</name>
    <name evidence="13" type="ORF">DSM104440_00305</name>
</gene>
<proteinExistence type="inferred from homology"/>
<evidence type="ECO:0000256" key="8">
    <source>
        <dbReference type="HAMAP-Rule" id="MF_00124"/>
    </source>
</evidence>
<evidence type="ECO:0000313" key="14">
    <source>
        <dbReference type="Proteomes" id="UP000503096"/>
    </source>
</evidence>
<feature type="binding site" evidence="8">
    <location>
        <begin position="82"/>
        <end position="85"/>
    </location>
    <ligand>
        <name>ATP</name>
        <dbReference type="ChEBI" id="CHEBI:30616"/>
    </ligand>
</feature>
<evidence type="ECO:0000313" key="13">
    <source>
        <dbReference type="EMBL" id="QJR13521.1"/>
    </source>
</evidence>
<dbReference type="GO" id="GO:0046104">
    <property type="term" value="P:thymidine metabolic process"/>
    <property type="evidence" value="ECO:0007669"/>
    <property type="project" value="TreeGrafter"/>
</dbReference>
<dbReference type="FunCoup" id="A0A6M4H1X4">
    <property type="interactions" value="275"/>
</dbReference>
<dbReference type="GO" id="GO:0004797">
    <property type="term" value="F:thymidine kinase activity"/>
    <property type="evidence" value="ECO:0007669"/>
    <property type="project" value="UniProtKB-UniRule"/>
</dbReference>
<dbReference type="InterPro" id="IPR027417">
    <property type="entry name" value="P-loop_NTPase"/>
</dbReference>
<feature type="active site" description="Proton acceptor" evidence="8 9">
    <location>
        <position position="83"/>
    </location>
</feature>
<comment type="catalytic activity">
    <reaction evidence="8 11">
        <text>thymidine + ATP = dTMP + ADP + H(+)</text>
        <dbReference type="Rhea" id="RHEA:19129"/>
        <dbReference type="ChEBI" id="CHEBI:15378"/>
        <dbReference type="ChEBI" id="CHEBI:17748"/>
        <dbReference type="ChEBI" id="CHEBI:30616"/>
        <dbReference type="ChEBI" id="CHEBI:63528"/>
        <dbReference type="ChEBI" id="CHEBI:456216"/>
        <dbReference type="EC" id="2.7.1.21"/>
    </reaction>
</comment>
<dbReference type="NCBIfam" id="NF003300">
    <property type="entry name" value="PRK04296.1-5"/>
    <property type="match status" value="1"/>
</dbReference>
<dbReference type="EMBL" id="CP053073">
    <property type="protein sequence ID" value="QJR13521.1"/>
    <property type="molecule type" value="Genomic_DNA"/>
</dbReference>
<dbReference type="SUPFAM" id="SSF57716">
    <property type="entry name" value="Glucocorticoid receptor-like (DNA-binding domain)"/>
    <property type="match status" value="1"/>
</dbReference>
<protein>
    <recommendedName>
        <fullName evidence="2 8">Thymidine kinase</fullName>
        <ecNumber evidence="2 8">2.7.1.21</ecNumber>
    </recommendedName>
</protein>
<evidence type="ECO:0000256" key="1">
    <source>
        <dbReference type="ARBA" id="ARBA00007587"/>
    </source>
</evidence>
<comment type="subcellular location">
    <subcellularLocation>
        <location evidence="8">Cytoplasm</location>
    </subcellularLocation>
</comment>
<keyword evidence="4 8" id="KW-0808">Transferase</keyword>
<evidence type="ECO:0000256" key="9">
    <source>
        <dbReference type="PIRSR" id="PIRSR035805-1"/>
    </source>
</evidence>
<sequence>MSKLYFRYAAMNAGKSTNLLQVAYNYEERGQVVVIYTAGLDDRAGRGVVSSRLDVERPARTFSPETSFAETLASRPACILIDEAQFLTPAQVRELHRLSHEHRVPVICYGLRTDFRGAGFAGSLELLAIADTLEEMKTICRCGRKATMVIRHDEKGERIFDGAQVQVGGNETYESVCPSRFYRGSC</sequence>
<keyword evidence="5 8" id="KW-0547">Nucleotide-binding</keyword>
<dbReference type="PANTHER" id="PTHR11441:SF0">
    <property type="entry name" value="THYMIDINE KINASE, CYTOSOLIC"/>
    <property type="match status" value="1"/>
</dbReference>
<keyword evidence="6 8" id="KW-0418">Kinase</keyword>
<dbReference type="Gene3D" id="3.40.50.300">
    <property type="entry name" value="P-loop containing nucleotide triphosphate hydrolases"/>
    <property type="match status" value="1"/>
</dbReference>
<accession>A0A6M4H1X4</accession>
<evidence type="ECO:0000256" key="12">
    <source>
        <dbReference type="RuleBase" id="RU004165"/>
    </source>
</evidence>
<keyword evidence="14" id="KW-1185">Reference proteome</keyword>
<feature type="binding site" evidence="8">
    <location>
        <begin position="9"/>
        <end position="16"/>
    </location>
    <ligand>
        <name>ATP</name>
        <dbReference type="ChEBI" id="CHEBI:30616"/>
    </ligand>
</feature>
<evidence type="ECO:0000256" key="3">
    <source>
        <dbReference type="ARBA" id="ARBA00022634"/>
    </source>
</evidence>
<dbReference type="SUPFAM" id="SSF52540">
    <property type="entry name" value="P-loop containing nucleoside triphosphate hydrolases"/>
    <property type="match status" value="1"/>
</dbReference>
<dbReference type="Proteomes" id="UP000503096">
    <property type="component" value="Chromosome"/>
</dbReference>
<feature type="binding site" evidence="10">
    <location>
        <begin position="165"/>
        <end position="168"/>
    </location>
    <ligand>
        <name>substrate</name>
    </ligand>
</feature>
<keyword evidence="7 8" id="KW-0067">ATP-binding</keyword>
<name>A0A6M4H1X4_9PROT</name>
<dbReference type="Gene3D" id="3.30.60.20">
    <property type="match status" value="1"/>
</dbReference>
<evidence type="ECO:0000256" key="5">
    <source>
        <dbReference type="ARBA" id="ARBA00022741"/>
    </source>
</evidence>
<evidence type="ECO:0000256" key="10">
    <source>
        <dbReference type="PIRSR" id="PIRSR035805-2"/>
    </source>
</evidence>
<dbReference type="InParanoid" id="A0A6M4H1X4"/>
<dbReference type="PANTHER" id="PTHR11441">
    <property type="entry name" value="THYMIDINE KINASE"/>
    <property type="match status" value="1"/>
</dbReference>
<evidence type="ECO:0000256" key="4">
    <source>
        <dbReference type="ARBA" id="ARBA00022679"/>
    </source>
</evidence>
<keyword evidence="8" id="KW-0963">Cytoplasm</keyword>
<dbReference type="InterPro" id="IPR001267">
    <property type="entry name" value="Thymidine_kinase"/>
</dbReference>
<evidence type="ECO:0000256" key="6">
    <source>
        <dbReference type="ARBA" id="ARBA00022777"/>
    </source>
</evidence>
<evidence type="ECO:0000256" key="11">
    <source>
        <dbReference type="RuleBase" id="RU000544"/>
    </source>
</evidence>